<organism evidence="2 3">
    <name type="scientific">Microbulbifer yueqingensis</name>
    <dbReference type="NCBI Taxonomy" id="658219"/>
    <lineage>
        <taxon>Bacteria</taxon>
        <taxon>Pseudomonadati</taxon>
        <taxon>Pseudomonadota</taxon>
        <taxon>Gammaproteobacteria</taxon>
        <taxon>Cellvibrionales</taxon>
        <taxon>Microbulbiferaceae</taxon>
        <taxon>Microbulbifer</taxon>
    </lineage>
</organism>
<dbReference type="EMBL" id="FNFH01000001">
    <property type="protein sequence ID" value="SDJ66123.1"/>
    <property type="molecule type" value="Genomic_DNA"/>
</dbReference>
<keyword evidence="1" id="KW-0067">ATP-binding</keyword>
<accession>A0A1G8VJF1</accession>
<dbReference type="Pfam" id="PF02686">
    <property type="entry name" value="GatC"/>
    <property type="match status" value="1"/>
</dbReference>
<dbReference type="SUPFAM" id="SSF141000">
    <property type="entry name" value="Glu-tRNAGln amidotransferase C subunit"/>
    <property type="match status" value="1"/>
</dbReference>
<evidence type="ECO:0000256" key="1">
    <source>
        <dbReference type="HAMAP-Rule" id="MF_00122"/>
    </source>
</evidence>
<protein>
    <recommendedName>
        <fullName evidence="1">Aspartyl/glutamyl-tRNA(Asn/Gln) amidotransferase subunit C</fullName>
        <shortName evidence="1">Asp/Glu-ADT subunit C</shortName>
        <ecNumber evidence="1">6.3.5.-</ecNumber>
    </recommendedName>
</protein>
<dbReference type="InterPro" id="IPR003837">
    <property type="entry name" value="GatC"/>
</dbReference>
<keyword evidence="1" id="KW-0436">Ligase</keyword>
<keyword evidence="3" id="KW-1185">Reference proteome</keyword>
<keyword evidence="1" id="KW-0648">Protein biosynthesis</keyword>
<dbReference type="GO" id="GO:0070681">
    <property type="term" value="P:glutaminyl-tRNAGln biosynthesis via transamidation"/>
    <property type="evidence" value="ECO:0007669"/>
    <property type="project" value="TreeGrafter"/>
</dbReference>
<dbReference type="InterPro" id="IPR036113">
    <property type="entry name" value="Asp/Glu-ADT_sf_sub_c"/>
</dbReference>
<dbReference type="GO" id="GO:0005524">
    <property type="term" value="F:ATP binding"/>
    <property type="evidence" value="ECO:0007669"/>
    <property type="project" value="UniProtKB-KW"/>
</dbReference>
<dbReference type="AlphaFoldDB" id="A0A1G8VJF1"/>
<dbReference type="PANTHER" id="PTHR15004">
    <property type="entry name" value="GLUTAMYL-TRNA(GLN) AMIDOTRANSFERASE SUBUNIT C, MITOCHONDRIAL"/>
    <property type="match status" value="1"/>
</dbReference>
<reference evidence="3" key="1">
    <citation type="submission" date="2016-10" db="EMBL/GenBank/DDBJ databases">
        <authorList>
            <person name="Varghese N."/>
            <person name="Submissions S."/>
        </authorList>
    </citation>
    <scope>NUCLEOTIDE SEQUENCE [LARGE SCALE GENOMIC DNA]</scope>
    <source>
        <strain evidence="3">CGMCC 1.10658</strain>
    </source>
</reference>
<comment type="catalytic activity">
    <reaction evidence="1">
        <text>L-glutamyl-tRNA(Gln) + L-glutamine + ATP + H2O = L-glutaminyl-tRNA(Gln) + L-glutamate + ADP + phosphate + H(+)</text>
        <dbReference type="Rhea" id="RHEA:17521"/>
        <dbReference type="Rhea" id="RHEA-COMP:9681"/>
        <dbReference type="Rhea" id="RHEA-COMP:9684"/>
        <dbReference type="ChEBI" id="CHEBI:15377"/>
        <dbReference type="ChEBI" id="CHEBI:15378"/>
        <dbReference type="ChEBI" id="CHEBI:29985"/>
        <dbReference type="ChEBI" id="CHEBI:30616"/>
        <dbReference type="ChEBI" id="CHEBI:43474"/>
        <dbReference type="ChEBI" id="CHEBI:58359"/>
        <dbReference type="ChEBI" id="CHEBI:78520"/>
        <dbReference type="ChEBI" id="CHEBI:78521"/>
        <dbReference type="ChEBI" id="CHEBI:456216"/>
    </reaction>
</comment>
<evidence type="ECO:0000313" key="2">
    <source>
        <dbReference type="EMBL" id="SDJ66123.1"/>
    </source>
</evidence>
<comment type="catalytic activity">
    <reaction evidence="1">
        <text>L-aspartyl-tRNA(Asn) + L-glutamine + ATP + H2O = L-asparaginyl-tRNA(Asn) + L-glutamate + ADP + phosphate + 2 H(+)</text>
        <dbReference type="Rhea" id="RHEA:14513"/>
        <dbReference type="Rhea" id="RHEA-COMP:9674"/>
        <dbReference type="Rhea" id="RHEA-COMP:9677"/>
        <dbReference type="ChEBI" id="CHEBI:15377"/>
        <dbReference type="ChEBI" id="CHEBI:15378"/>
        <dbReference type="ChEBI" id="CHEBI:29985"/>
        <dbReference type="ChEBI" id="CHEBI:30616"/>
        <dbReference type="ChEBI" id="CHEBI:43474"/>
        <dbReference type="ChEBI" id="CHEBI:58359"/>
        <dbReference type="ChEBI" id="CHEBI:78515"/>
        <dbReference type="ChEBI" id="CHEBI:78516"/>
        <dbReference type="ChEBI" id="CHEBI:456216"/>
    </reaction>
</comment>
<dbReference type="Gene3D" id="1.10.20.60">
    <property type="entry name" value="Glu-tRNAGln amidotransferase C subunit, N-terminal domain"/>
    <property type="match status" value="1"/>
</dbReference>
<dbReference type="RefSeq" id="WP_175452999.1">
    <property type="nucleotide sequence ID" value="NZ_FNFH01000001.1"/>
</dbReference>
<proteinExistence type="inferred from homology"/>
<dbReference type="NCBIfam" id="TIGR00135">
    <property type="entry name" value="gatC"/>
    <property type="match status" value="1"/>
</dbReference>
<dbReference type="GO" id="GO:0050566">
    <property type="term" value="F:asparaginyl-tRNA synthase (glutamine-hydrolyzing) activity"/>
    <property type="evidence" value="ECO:0007669"/>
    <property type="project" value="RHEA"/>
</dbReference>
<sequence length="95" mass="10539">MAVDAQTVEKLAELARIAISEETVDEVGKRLGNVLHLVDQLQAVHTEGVVPMAHPLDEVQVLRPDEVTETNQRDEFLELAPQSEQGLYLVPKVID</sequence>
<dbReference type="STRING" id="658219.SAMN05216212_0594"/>
<dbReference type="EC" id="6.3.5.-" evidence="1"/>
<keyword evidence="1" id="KW-0547">Nucleotide-binding</keyword>
<name>A0A1G8VJF1_9GAMM</name>
<keyword evidence="2" id="KW-0808">Transferase</keyword>
<dbReference type="PANTHER" id="PTHR15004:SF0">
    <property type="entry name" value="GLUTAMYL-TRNA(GLN) AMIDOTRANSFERASE SUBUNIT C, MITOCHONDRIAL"/>
    <property type="match status" value="1"/>
</dbReference>
<comment type="similarity">
    <text evidence="1">Belongs to the GatC family.</text>
</comment>
<dbReference type="HAMAP" id="MF_00122">
    <property type="entry name" value="GatC"/>
    <property type="match status" value="1"/>
</dbReference>
<dbReference type="GO" id="GO:0050567">
    <property type="term" value="F:glutaminyl-tRNA synthase (glutamine-hydrolyzing) activity"/>
    <property type="evidence" value="ECO:0007669"/>
    <property type="project" value="UniProtKB-UniRule"/>
</dbReference>
<dbReference type="GO" id="GO:0006450">
    <property type="term" value="P:regulation of translational fidelity"/>
    <property type="evidence" value="ECO:0007669"/>
    <property type="project" value="InterPro"/>
</dbReference>
<dbReference type="GO" id="GO:0006412">
    <property type="term" value="P:translation"/>
    <property type="evidence" value="ECO:0007669"/>
    <property type="project" value="UniProtKB-UniRule"/>
</dbReference>
<dbReference type="GO" id="GO:0016740">
    <property type="term" value="F:transferase activity"/>
    <property type="evidence" value="ECO:0007669"/>
    <property type="project" value="UniProtKB-KW"/>
</dbReference>
<comment type="subunit">
    <text evidence="1">Heterotrimer of A, B and C subunits.</text>
</comment>
<evidence type="ECO:0000313" key="3">
    <source>
        <dbReference type="Proteomes" id="UP000199305"/>
    </source>
</evidence>
<comment type="function">
    <text evidence="1">Allows the formation of correctly charged Asn-tRNA(Asn) or Gln-tRNA(Gln) through the transamidation of misacylated Asp-tRNA(Asn) or Glu-tRNA(Gln) in organisms which lack either or both of asparaginyl-tRNA or glutaminyl-tRNA synthetases. The reaction takes place in the presence of glutamine and ATP through an activated phospho-Asp-tRNA(Asn) or phospho-Glu-tRNA(Gln).</text>
</comment>
<dbReference type="Proteomes" id="UP000199305">
    <property type="component" value="Unassembled WGS sequence"/>
</dbReference>
<gene>
    <name evidence="1" type="primary">gatC</name>
    <name evidence="2" type="ORF">SAMN05216212_0594</name>
</gene>